<sequence>MEEFLNQFANAIQQLNAEVSGYESTTGNNYLPGIGPYTEDGIVDLTIEHMATNANLEDYHTRPNMQKKRELGLENYLGLNGNKATPDLVCQNNIIEFKICRPLRDNGEREDTWFKKVFEPNPASYSTFLDVYKLCRFRDEYDLDNNWNGWVIVIGFERQNETEYQLDAFFPNLFKYISETMVSQPYQEFISLTRDLGNRHPFHQILKLYAFRY</sequence>
<name>A0A328YJU0_9FLAO</name>
<evidence type="ECO:0000313" key="1">
    <source>
        <dbReference type="EMBL" id="RAR73810.1"/>
    </source>
</evidence>
<dbReference type="OrthoDB" id="5182022at2"/>
<protein>
    <submittedName>
        <fullName evidence="1">Uncharacterized protein</fullName>
    </submittedName>
</protein>
<evidence type="ECO:0000313" key="2">
    <source>
        <dbReference type="Proteomes" id="UP000248840"/>
    </source>
</evidence>
<comment type="caution">
    <text evidence="1">The sequence shown here is derived from an EMBL/GenBank/DDBJ whole genome shotgun (WGS) entry which is preliminary data.</text>
</comment>
<dbReference type="AlphaFoldDB" id="A0A328YJU0"/>
<keyword evidence="2" id="KW-1185">Reference proteome</keyword>
<organism evidence="1 2">
    <name type="scientific">Flavobacterium aciduliphilum</name>
    <dbReference type="NCBI Taxonomy" id="1101402"/>
    <lineage>
        <taxon>Bacteria</taxon>
        <taxon>Pseudomonadati</taxon>
        <taxon>Bacteroidota</taxon>
        <taxon>Flavobacteriia</taxon>
        <taxon>Flavobacteriales</taxon>
        <taxon>Flavobacteriaceae</taxon>
        <taxon>Flavobacterium</taxon>
    </lineage>
</organism>
<dbReference type="EMBL" id="QLSZ01000003">
    <property type="protein sequence ID" value="RAR73810.1"/>
    <property type="molecule type" value="Genomic_DNA"/>
</dbReference>
<dbReference type="RefSeq" id="WP_112112612.1">
    <property type="nucleotide sequence ID" value="NZ_QLSZ01000003.1"/>
</dbReference>
<proteinExistence type="predicted"/>
<gene>
    <name evidence="1" type="ORF">CLV55_103129</name>
</gene>
<reference evidence="1 2" key="1">
    <citation type="submission" date="2018-06" db="EMBL/GenBank/DDBJ databases">
        <title>Genomic Encyclopedia of Archaeal and Bacterial Type Strains, Phase II (KMG-II): from individual species to whole genera.</title>
        <authorList>
            <person name="Goeker M."/>
        </authorList>
    </citation>
    <scope>NUCLEOTIDE SEQUENCE [LARGE SCALE GENOMIC DNA]</scope>
    <source>
        <strain evidence="1 2">DSM 25663</strain>
    </source>
</reference>
<accession>A0A328YJU0</accession>
<dbReference type="Proteomes" id="UP000248840">
    <property type="component" value="Unassembled WGS sequence"/>
</dbReference>